<dbReference type="OrthoDB" id="424974at2759"/>
<dbReference type="InterPro" id="IPR050613">
    <property type="entry name" value="Sec_Metabolite_Reg"/>
</dbReference>
<protein>
    <recommendedName>
        <fullName evidence="6">Zn(2)-C6 fungal-type domain-containing protein</fullName>
    </recommendedName>
</protein>
<evidence type="ECO:0000256" key="5">
    <source>
        <dbReference type="SAM" id="MobiDB-lite"/>
    </source>
</evidence>
<dbReference type="GO" id="GO:0005634">
    <property type="term" value="C:nucleus"/>
    <property type="evidence" value="ECO:0007669"/>
    <property type="project" value="UniProtKB-SubCell"/>
</dbReference>
<dbReference type="GO" id="GO:0000981">
    <property type="term" value="F:DNA-binding transcription factor activity, RNA polymerase II-specific"/>
    <property type="evidence" value="ECO:0007669"/>
    <property type="project" value="InterPro"/>
</dbReference>
<dbReference type="AlphaFoldDB" id="A0A0D0B8B5"/>
<dbReference type="GO" id="GO:0008270">
    <property type="term" value="F:zinc ion binding"/>
    <property type="evidence" value="ECO:0007669"/>
    <property type="project" value="InterPro"/>
</dbReference>
<feature type="region of interest" description="Disordered" evidence="5">
    <location>
        <begin position="659"/>
        <end position="688"/>
    </location>
</feature>
<evidence type="ECO:0000256" key="1">
    <source>
        <dbReference type="ARBA" id="ARBA00004123"/>
    </source>
</evidence>
<feature type="domain" description="Zn(2)-C6 fungal-type" evidence="6">
    <location>
        <begin position="15"/>
        <end position="44"/>
    </location>
</feature>
<dbReference type="GO" id="GO:0006351">
    <property type="term" value="P:DNA-templated transcription"/>
    <property type="evidence" value="ECO:0007669"/>
    <property type="project" value="InterPro"/>
</dbReference>
<dbReference type="Pfam" id="PF00172">
    <property type="entry name" value="Zn_clus"/>
    <property type="match status" value="1"/>
</dbReference>
<feature type="compositionally biased region" description="Polar residues" evidence="5">
    <location>
        <begin position="671"/>
        <end position="688"/>
    </location>
</feature>
<dbReference type="InterPro" id="IPR001138">
    <property type="entry name" value="Zn2Cys6_DnaBD"/>
</dbReference>
<dbReference type="GO" id="GO:0003677">
    <property type="term" value="F:DNA binding"/>
    <property type="evidence" value="ECO:0007669"/>
    <property type="project" value="InterPro"/>
</dbReference>
<reference evidence="7 8" key="1">
    <citation type="submission" date="2014-04" db="EMBL/GenBank/DDBJ databases">
        <authorList>
            <consortium name="DOE Joint Genome Institute"/>
            <person name="Kuo A."/>
            <person name="Ruytinx J."/>
            <person name="Rineau F."/>
            <person name="Colpaert J."/>
            <person name="Kohler A."/>
            <person name="Nagy L.G."/>
            <person name="Floudas D."/>
            <person name="Copeland A."/>
            <person name="Barry K.W."/>
            <person name="Cichocki N."/>
            <person name="Veneault-Fourrey C."/>
            <person name="LaButti K."/>
            <person name="Lindquist E.A."/>
            <person name="Lipzen A."/>
            <person name="Lundell T."/>
            <person name="Morin E."/>
            <person name="Murat C."/>
            <person name="Sun H."/>
            <person name="Tunlid A."/>
            <person name="Henrissat B."/>
            <person name="Grigoriev I.V."/>
            <person name="Hibbett D.S."/>
            <person name="Martin F."/>
            <person name="Nordberg H.P."/>
            <person name="Cantor M.N."/>
            <person name="Hua S.X."/>
        </authorList>
    </citation>
    <scope>NUCLEOTIDE SEQUENCE [LARGE SCALE GENOMIC DNA]</scope>
    <source>
        <strain evidence="7 8">UH-Slu-Lm8-n1</strain>
    </source>
</reference>
<keyword evidence="8" id="KW-1185">Reference proteome</keyword>
<feature type="coiled-coil region" evidence="4">
    <location>
        <begin position="62"/>
        <end position="89"/>
    </location>
</feature>
<dbReference type="STRING" id="930992.A0A0D0B8B5"/>
<name>A0A0D0B8B5_9AGAM</name>
<proteinExistence type="predicted"/>
<dbReference type="InParanoid" id="A0A0D0B8B5"/>
<evidence type="ECO:0000313" key="7">
    <source>
        <dbReference type="EMBL" id="KIK46029.1"/>
    </source>
</evidence>
<evidence type="ECO:0000313" key="8">
    <source>
        <dbReference type="Proteomes" id="UP000054485"/>
    </source>
</evidence>
<organism evidence="7 8">
    <name type="scientific">Suillus luteus UH-Slu-Lm8-n1</name>
    <dbReference type="NCBI Taxonomy" id="930992"/>
    <lineage>
        <taxon>Eukaryota</taxon>
        <taxon>Fungi</taxon>
        <taxon>Dikarya</taxon>
        <taxon>Basidiomycota</taxon>
        <taxon>Agaricomycotina</taxon>
        <taxon>Agaricomycetes</taxon>
        <taxon>Agaricomycetidae</taxon>
        <taxon>Boletales</taxon>
        <taxon>Suillineae</taxon>
        <taxon>Suillaceae</taxon>
        <taxon>Suillus</taxon>
    </lineage>
</organism>
<dbReference type="PROSITE" id="PS00463">
    <property type="entry name" value="ZN2_CY6_FUNGAL_1"/>
    <property type="match status" value="1"/>
</dbReference>
<keyword evidence="3" id="KW-0539">Nucleus</keyword>
<dbReference type="EMBL" id="KN835164">
    <property type="protein sequence ID" value="KIK46029.1"/>
    <property type="molecule type" value="Genomic_DNA"/>
</dbReference>
<dbReference type="SUPFAM" id="SSF57701">
    <property type="entry name" value="Zn2/Cys6 DNA-binding domain"/>
    <property type="match status" value="1"/>
</dbReference>
<feature type="region of interest" description="Disordered" evidence="5">
    <location>
        <begin position="625"/>
        <end position="646"/>
    </location>
</feature>
<dbReference type="InterPro" id="IPR007219">
    <property type="entry name" value="XnlR_reg_dom"/>
</dbReference>
<evidence type="ECO:0000256" key="3">
    <source>
        <dbReference type="ARBA" id="ARBA00023242"/>
    </source>
</evidence>
<dbReference type="SMART" id="SM00906">
    <property type="entry name" value="Fungal_trans"/>
    <property type="match status" value="1"/>
</dbReference>
<dbReference type="CDD" id="cd12148">
    <property type="entry name" value="fungal_TF_MHR"/>
    <property type="match status" value="1"/>
</dbReference>
<dbReference type="PROSITE" id="PS50048">
    <property type="entry name" value="ZN2_CY6_FUNGAL_2"/>
    <property type="match status" value="1"/>
</dbReference>
<comment type="subcellular location">
    <subcellularLocation>
        <location evidence="1">Nucleus</location>
    </subcellularLocation>
</comment>
<dbReference type="Pfam" id="PF04082">
    <property type="entry name" value="Fungal_trans"/>
    <property type="match status" value="1"/>
</dbReference>
<evidence type="ECO:0000256" key="2">
    <source>
        <dbReference type="ARBA" id="ARBA00022723"/>
    </source>
</evidence>
<dbReference type="CDD" id="cd00067">
    <property type="entry name" value="GAL4"/>
    <property type="match status" value="1"/>
</dbReference>
<dbReference type="InterPro" id="IPR036864">
    <property type="entry name" value="Zn2-C6_fun-type_DNA-bd_sf"/>
</dbReference>
<evidence type="ECO:0000259" key="6">
    <source>
        <dbReference type="PROSITE" id="PS50048"/>
    </source>
</evidence>
<sequence>MSSSKERQRTRGEIACAECRRLKARCDRQVPCSTCVKRGCSMLCPNGTMPPGKGSRFVGVAEEYLRHKAAKLEERMRSLEDALAILQGNTSTQPHPLLATIWSNEEADSGSSIDTPPTTAEFNPHDSLIDALGSLHLDGDPQSGTARFFGPSGGSEPTMTAQAENRVIPEIPAPSTETQEAEADYLSPLISNLDQAFPLTPSGLPKEQIQEIIESYLPEIQRTVSLCETFLKSLSWLFQIVSRQQIIDDLVPSIYRPGTRSLERPRYGPHDLALLFSVLALGALVDPALPPYNAEARHYHRVARAALCMQSILSERSVVTIKALHLMSMYYGMSGIESNAELCYSLLNLASQAALQVHKDPSRWGFKGREAYERRSYFWSLFSQSLWQSLATGRPPAIMPAVADCQIPNDLDEATYRSGEIPMSFGNWSSHFTKECLAPIIEATQAVKPPDYQTILELDRKIRQFPVPELPNSTPFDRAPMEMRAFSQSRYKELTLMFLHRGFFAQAMGDFPSDPLRSPVGRSFMVAYQCASILITVTINQFELQPVLCSRVWRIWTIAFSASVIVGTVAIRRPSIPLDPDPFEHLEKACILFRDAAQTCSRARTALPILLRLRQKAVQARMDPLQIQHISHNPKSSESEDEPDELDVFGGRTQLVTKSTKQVSWPPHHSIQLSTSTASQNNPPDQRNNYQLHLMNIPEVQDYELGEGAVGLPELEFFHRELSGSLYSCSGAPSYYGPQHGQQGDLMLQDRWSSFVNDASFFPGYFPHLGPQSH</sequence>
<dbReference type="PANTHER" id="PTHR31001:SF56">
    <property type="entry name" value="ZN(2)-C6 FUNGAL-TYPE DOMAIN-CONTAINING PROTEIN"/>
    <property type="match status" value="1"/>
</dbReference>
<keyword evidence="4" id="KW-0175">Coiled coil</keyword>
<feature type="region of interest" description="Disordered" evidence="5">
    <location>
        <begin position="140"/>
        <end position="159"/>
    </location>
</feature>
<evidence type="ECO:0000256" key="4">
    <source>
        <dbReference type="SAM" id="Coils"/>
    </source>
</evidence>
<dbReference type="PANTHER" id="PTHR31001">
    <property type="entry name" value="UNCHARACTERIZED TRANSCRIPTIONAL REGULATORY PROTEIN"/>
    <property type="match status" value="1"/>
</dbReference>
<gene>
    <name evidence="7" type="ORF">CY34DRAFT_76851</name>
</gene>
<accession>A0A0D0B8B5</accession>
<dbReference type="Gene3D" id="4.10.240.10">
    <property type="entry name" value="Zn(2)-C6 fungal-type DNA-binding domain"/>
    <property type="match status" value="1"/>
</dbReference>
<keyword evidence="2" id="KW-0479">Metal-binding</keyword>
<dbReference type="Proteomes" id="UP000054485">
    <property type="component" value="Unassembled WGS sequence"/>
</dbReference>
<dbReference type="HOGENOM" id="CLU_007340_4_1_1"/>
<reference evidence="8" key="2">
    <citation type="submission" date="2015-01" db="EMBL/GenBank/DDBJ databases">
        <title>Evolutionary Origins and Diversification of the Mycorrhizal Mutualists.</title>
        <authorList>
            <consortium name="DOE Joint Genome Institute"/>
            <consortium name="Mycorrhizal Genomics Consortium"/>
            <person name="Kohler A."/>
            <person name="Kuo A."/>
            <person name="Nagy L.G."/>
            <person name="Floudas D."/>
            <person name="Copeland A."/>
            <person name="Barry K.W."/>
            <person name="Cichocki N."/>
            <person name="Veneault-Fourrey C."/>
            <person name="LaButti K."/>
            <person name="Lindquist E.A."/>
            <person name="Lipzen A."/>
            <person name="Lundell T."/>
            <person name="Morin E."/>
            <person name="Murat C."/>
            <person name="Riley R."/>
            <person name="Ohm R."/>
            <person name="Sun H."/>
            <person name="Tunlid A."/>
            <person name="Henrissat B."/>
            <person name="Grigoriev I.V."/>
            <person name="Hibbett D.S."/>
            <person name="Martin F."/>
        </authorList>
    </citation>
    <scope>NUCLEOTIDE SEQUENCE [LARGE SCALE GENOMIC DNA]</scope>
    <source>
        <strain evidence="8">UH-Slu-Lm8-n1</strain>
    </source>
</reference>
<dbReference type="SMART" id="SM00066">
    <property type="entry name" value="GAL4"/>
    <property type="match status" value="1"/>
</dbReference>